<evidence type="ECO:0000259" key="13">
    <source>
        <dbReference type="Pfam" id="PF06315"/>
    </source>
</evidence>
<dbReference type="PIRSF" id="PIRSF000719">
    <property type="entry name" value="AceK"/>
    <property type="match status" value="1"/>
</dbReference>
<evidence type="ECO:0000256" key="11">
    <source>
        <dbReference type="HAMAP-Rule" id="MF_00747"/>
    </source>
</evidence>
<comment type="function">
    <text evidence="11">Bifunctional enzyme which can phosphorylate or dephosphorylate isocitrate dehydrogenase (IDH) on a specific serine residue. This is a regulatory mechanism which enables bacteria to bypass the Krebs cycle via the glyoxylate shunt in response to the source of carbon. When bacteria are grown on glucose, IDH is fully active and unphosphorylated, but when grown on acetate or ethanol, the activity of IDH declines drastically concomitant with its phosphorylation.</text>
</comment>
<evidence type="ECO:0000259" key="14">
    <source>
        <dbReference type="Pfam" id="PF20423"/>
    </source>
</evidence>
<sequence>MDEPGRCARTPATIDSMTTPHQPLSASDLEAATRIAEPDFELLDALIRTDDPDDQAHTLARVALSAFDNYYAVSRRIPALAKAAFYARDWPATVRLSKIRIGLYTACIDQLVPLLKAGLPELANDEKVWVRAEAELLAAIAGRYEADFAFAFWQSLRRKLVSDEWRPVSYDTGPAARPPAAIAAVVRTIAATLPIQPEVIRNVLDAAGFTGPWRDLDGDAALAAAAIEAALEPLSPRAGETAKIEIAESGFFRNRGACLVGRIRLRDRGDMPPRNIPLLVALLNEDDGLVVDAVLCDSDELQFAFSSTLANYHATNPRYHELARLLHELMPKRPLGTQYSCIGFHHLGKVAVMNEILTEHRRSKEKLATAPGFKGTVAIAFTMPCSAYVLKIIRDHPTDDYKFDYFDGLDAVLRKYNLVHEIDRAGSMLDNIIYSNVKLARTMFAPDLLDELLEAGIGTVTLERDALVFRHLIVQIKLTPLPLYLTTAAAADARAAVINLGDCIKNNAAADIFNKDLDGRNYGVSRIRKVYLFDYDAVEQLTEVKVRSTPPMPRAEDEDGVVFRPAQMLEGLRIDDPGLRRAFRDAHPELMQPDYWEGMQHALRAGKVPKVMNYPTSRRLRR</sequence>
<proteinExistence type="inferred from homology"/>
<comment type="catalytic activity">
    <reaction evidence="11">
        <text>L-seryl-[isocitrate dehydrogenase] + ATP = O-phospho-L-seryl-[isocitrate dehydrogenase] + ADP + H(+)</text>
        <dbReference type="Rhea" id="RHEA:43540"/>
        <dbReference type="Rhea" id="RHEA-COMP:10605"/>
        <dbReference type="Rhea" id="RHEA-COMP:10606"/>
        <dbReference type="ChEBI" id="CHEBI:15378"/>
        <dbReference type="ChEBI" id="CHEBI:29999"/>
        <dbReference type="ChEBI" id="CHEBI:30616"/>
        <dbReference type="ChEBI" id="CHEBI:83421"/>
        <dbReference type="ChEBI" id="CHEBI:456216"/>
        <dbReference type="EC" id="2.7.11.5"/>
    </reaction>
</comment>
<keyword evidence="3 11" id="KW-0723">Serine/threonine-protein kinase</keyword>
<keyword evidence="9 11" id="KW-0067">ATP-binding</keyword>
<feature type="binding site" evidence="11">
    <location>
        <begin position="370"/>
        <end position="376"/>
    </location>
    <ligand>
        <name>ATP</name>
        <dbReference type="ChEBI" id="CHEBI:30616"/>
    </ligand>
</feature>
<keyword evidence="7 11" id="KW-0418">Kinase</keyword>
<keyword evidence="6 11" id="KW-0547">Nucleotide-binding</keyword>
<keyword evidence="5 11" id="KW-0808">Transferase</keyword>
<keyword evidence="4 11" id="KW-0816">Tricarboxylic acid cycle</keyword>
<evidence type="ECO:0000313" key="15">
    <source>
        <dbReference type="EMBL" id="SEP34824.1"/>
    </source>
</evidence>
<protein>
    <recommendedName>
        <fullName evidence="11">Isocitrate dehydrogenase kinase/phosphatase</fullName>
        <shortName evidence="11">IDH kinase/phosphatase</shortName>
        <shortName evidence="11">IDHK/P</shortName>
        <ecNumber evidence="11">2.7.11.5</ecNumber>
        <ecNumber evidence="11">3.1.3.-</ecNumber>
    </recommendedName>
</protein>
<keyword evidence="8 11" id="KW-0378">Hydrolase</keyword>
<keyword evidence="16" id="KW-1185">Reference proteome</keyword>
<dbReference type="EC" id="3.1.3.-" evidence="11"/>
<evidence type="ECO:0000256" key="7">
    <source>
        <dbReference type="ARBA" id="ARBA00022777"/>
    </source>
</evidence>
<keyword evidence="2 11" id="KW-0963">Cytoplasm</keyword>
<dbReference type="InterPro" id="IPR010452">
    <property type="entry name" value="Isocitrate_DH_AceK"/>
</dbReference>
<keyword evidence="10 11" id="KW-0904">Protein phosphatase</keyword>
<dbReference type="GO" id="GO:0006006">
    <property type="term" value="P:glucose metabolic process"/>
    <property type="evidence" value="ECO:0007669"/>
    <property type="project" value="InterPro"/>
</dbReference>
<dbReference type="GO" id="GO:0008772">
    <property type="term" value="F:[isocitrate dehydrogenase (NADP+)] kinase activity"/>
    <property type="evidence" value="ECO:0007669"/>
    <property type="project" value="UniProtKB-UniRule"/>
</dbReference>
<dbReference type="PANTHER" id="PTHR39559">
    <property type="match status" value="1"/>
</dbReference>
<keyword evidence="1 11" id="KW-0329">Glyoxylate bypass</keyword>
<feature type="domain" description="Isocitrate dehydrogenase kinase/phosphatase (AceK) regulatory" evidence="14">
    <location>
        <begin position="60"/>
        <end position="364"/>
    </location>
</feature>
<dbReference type="Pfam" id="PF06315">
    <property type="entry name" value="AceK_kinase"/>
    <property type="match status" value="1"/>
</dbReference>
<feature type="active site" evidence="11">
    <location>
        <position position="430"/>
    </location>
</feature>
<dbReference type="AlphaFoldDB" id="A0A1H8X4J3"/>
<dbReference type="PANTHER" id="PTHR39559:SF1">
    <property type="entry name" value="ISOCITRATE DEHYDROGENASE KINASE_PHOSPHATASE"/>
    <property type="match status" value="1"/>
</dbReference>
<feature type="domain" description="Isocitrate dehydrogenase kinase/phosphatase (AceK) kinase" evidence="13">
    <location>
        <begin position="365"/>
        <end position="615"/>
    </location>
</feature>
<comment type="subcellular location">
    <subcellularLocation>
        <location evidence="11">Cytoplasm</location>
    </subcellularLocation>
</comment>
<dbReference type="EC" id="2.7.11.5" evidence="11"/>
<dbReference type="InterPro" id="IPR046854">
    <property type="entry name" value="AceK_regulatory"/>
</dbReference>
<evidence type="ECO:0000256" key="5">
    <source>
        <dbReference type="ARBA" id="ARBA00022679"/>
    </source>
</evidence>
<dbReference type="InterPro" id="IPR046855">
    <property type="entry name" value="AceK_kinase"/>
</dbReference>
<name>A0A1H8X4J3_9BRAD</name>
<dbReference type="Proteomes" id="UP000199615">
    <property type="component" value="Unassembled WGS sequence"/>
</dbReference>
<dbReference type="GO" id="GO:0016208">
    <property type="term" value="F:AMP binding"/>
    <property type="evidence" value="ECO:0007669"/>
    <property type="project" value="TreeGrafter"/>
</dbReference>
<dbReference type="NCBIfam" id="NF002804">
    <property type="entry name" value="PRK02946.1"/>
    <property type="match status" value="1"/>
</dbReference>
<evidence type="ECO:0000256" key="2">
    <source>
        <dbReference type="ARBA" id="ARBA00022490"/>
    </source>
</evidence>
<dbReference type="GO" id="GO:0006099">
    <property type="term" value="P:tricarboxylic acid cycle"/>
    <property type="evidence" value="ECO:0007669"/>
    <property type="project" value="UniProtKB-UniRule"/>
</dbReference>
<feature type="binding site" evidence="11">
    <location>
        <position position="391"/>
    </location>
    <ligand>
        <name>ATP</name>
        <dbReference type="ChEBI" id="CHEBI:30616"/>
    </ligand>
</feature>
<dbReference type="Pfam" id="PF20423">
    <property type="entry name" value="AceK_regulatory"/>
    <property type="match status" value="1"/>
</dbReference>
<evidence type="ECO:0000256" key="4">
    <source>
        <dbReference type="ARBA" id="ARBA00022532"/>
    </source>
</evidence>
<dbReference type="GO" id="GO:0005737">
    <property type="term" value="C:cytoplasm"/>
    <property type="evidence" value="ECO:0007669"/>
    <property type="project" value="UniProtKB-SubCell"/>
</dbReference>
<gene>
    <name evidence="11" type="primary">aceK</name>
    <name evidence="15" type="ORF">SAMN05444123_11628</name>
</gene>
<feature type="compositionally biased region" description="Polar residues" evidence="12">
    <location>
        <begin position="13"/>
        <end position="23"/>
    </location>
</feature>
<evidence type="ECO:0000313" key="16">
    <source>
        <dbReference type="Proteomes" id="UP000199615"/>
    </source>
</evidence>
<reference evidence="16" key="1">
    <citation type="submission" date="2016-10" db="EMBL/GenBank/DDBJ databases">
        <authorList>
            <person name="Varghese N."/>
            <person name="Submissions S."/>
        </authorList>
    </citation>
    <scope>NUCLEOTIDE SEQUENCE [LARGE SCALE GENOMIC DNA]</scope>
    <source>
        <strain evidence="16">DSM 123</strain>
    </source>
</reference>
<dbReference type="GO" id="GO:0006097">
    <property type="term" value="P:glyoxylate cycle"/>
    <property type="evidence" value="ECO:0007669"/>
    <property type="project" value="UniProtKB-UniRule"/>
</dbReference>
<dbReference type="GO" id="GO:0004674">
    <property type="term" value="F:protein serine/threonine kinase activity"/>
    <property type="evidence" value="ECO:0007669"/>
    <property type="project" value="UniProtKB-KW"/>
</dbReference>
<feature type="region of interest" description="Disordered" evidence="12">
    <location>
        <begin position="1"/>
        <end position="23"/>
    </location>
</feature>
<dbReference type="HAMAP" id="MF_00747">
    <property type="entry name" value="AceK"/>
    <property type="match status" value="1"/>
</dbReference>
<evidence type="ECO:0000256" key="3">
    <source>
        <dbReference type="ARBA" id="ARBA00022527"/>
    </source>
</evidence>
<evidence type="ECO:0000256" key="12">
    <source>
        <dbReference type="SAM" id="MobiDB-lite"/>
    </source>
</evidence>
<evidence type="ECO:0000256" key="8">
    <source>
        <dbReference type="ARBA" id="ARBA00022801"/>
    </source>
</evidence>
<dbReference type="GO" id="GO:0005524">
    <property type="term" value="F:ATP binding"/>
    <property type="evidence" value="ECO:0007669"/>
    <property type="project" value="UniProtKB-UniRule"/>
</dbReference>
<dbReference type="GO" id="GO:0004721">
    <property type="term" value="F:phosphoprotein phosphatase activity"/>
    <property type="evidence" value="ECO:0007669"/>
    <property type="project" value="UniProtKB-KW"/>
</dbReference>
<accession>A0A1H8X4J3</accession>
<evidence type="ECO:0000256" key="10">
    <source>
        <dbReference type="ARBA" id="ARBA00022912"/>
    </source>
</evidence>
<organism evidence="15 16">
    <name type="scientific">Rhodopseudomonas pseudopalustris</name>
    <dbReference type="NCBI Taxonomy" id="1513892"/>
    <lineage>
        <taxon>Bacteria</taxon>
        <taxon>Pseudomonadati</taxon>
        <taxon>Pseudomonadota</taxon>
        <taxon>Alphaproteobacteria</taxon>
        <taxon>Hyphomicrobiales</taxon>
        <taxon>Nitrobacteraceae</taxon>
        <taxon>Rhodopseudomonas</taxon>
    </lineage>
</organism>
<evidence type="ECO:0000256" key="9">
    <source>
        <dbReference type="ARBA" id="ARBA00022840"/>
    </source>
</evidence>
<evidence type="ECO:0000256" key="1">
    <source>
        <dbReference type="ARBA" id="ARBA00022435"/>
    </source>
</evidence>
<comment type="similarity">
    <text evidence="11">Belongs to the AceK family.</text>
</comment>
<dbReference type="EMBL" id="FODT01000016">
    <property type="protein sequence ID" value="SEP34824.1"/>
    <property type="molecule type" value="Genomic_DNA"/>
</dbReference>
<evidence type="ECO:0000256" key="6">
    <source>
        <dbReference type="ARBA" id="ARBA00022741"/>
    </source>
</evidence>